<sequence>MVNDKNQKAKEYSKPRLTWSCELQNKFIDAVNQLGGPEKATPKGLMRIMEIPELTLSHLKSHLQKYRLVKSKRFVGNKQEDETLEAQNPRDHQLDIIVTQKDDQPNKNLQIKEALEIQLEVQKKLHEQIEVQRQLQVRIEAQGKYLQSVLVKAQETLSGYTSSNLGIDFARSESELYRVAPMENRSCLSSSFSELTQVDEEEQVEEREAFLGSKKQENRGFRQTRSSVDSSLTLPESLETDSDYQSVMRKSSELELMELKPEEVMKQKKRSWNGAVCMEQPIRNRGFRSHEGEDLRWSLNCFKGM</sequence>
<dbReference type="OrthoDB" id="60033at2759"/>
<dbReference type="Proteomes" id="UP000694251">
    <property type="component" value="Chromosome 6"/>
</dbReference>
<evidence type="ECO:0000313" key="7">
    <source>
        <dbReference type="EMBL" id="KAG7598213.1"/>
    </source>
</evidence>
<feature type="compositionally biased region" description="Basic and acidic residues" evidence="5">
    <location>
        <begin position="207"/>
        <end position="220"/>
    </location>
</feature>
<accession>A0A8T2CL03</accession>
<dbReference type="FunFam" id="1.10.10.60:FF:000007">
    <property type="entry name" value="Two-component response regulator"/>
    <property type="match status" value="1"/>
</dbReference>
<evidence type="ECO:0000313" key="8">
    <source>
        <dbReference type="Proteomes" id="UP000694251"/>
    </source>
</evidence>
<name>A0A8T2CL03_ARASU</name>
<evidence type="ECO:0000256" key="5">
    <source>
        <dbReference type="SAM" id="MobiDB-lite"/>
    </source>
</evidence>
<gene>
    <name evidence="7" type="ORF">ISN44_As06g025000</name>
</gene>
<dbReference type="InterPro" id="IPR006447">
    <property type="entry name" value="Myb_dom_plants"/>
</dbReference>
<comment type="caution">
    <text evidence="7">The sequence shown here is derived from an EMBL/GenBank/DDBJ whole genome shotgun (WGS) entry which is preliminary data.</text>
</comment>
<proteinExistence type="predicted"/>
<keyword evidence="8" id="KW-1185">Reference proteome</keyword>
<evidence type="ECO:0000259" key="6">
    <source>
        <dbReference type="Pfam" id="PF14379"/>
    </source>
</evidence>
<organism evidence="7 8">
    <name type="scientific">Arabidopsis suecica</name>
    <name type="common">Swedish thale-cress</name>
    <name type="synonym">Cardaminopsis suecica</name>
    <dbReference type="NCBI Taxonomy" id="45249"/>
    <lineage>
        <taxon>Eukaryota</taxon>
        <taxon>Viridiplantae</taxon>
        <taxon>Streptophyta</taxon>
        <taxon>Embryophyta</taxon>
        <taxon>Tracheophyta</taxon>
        <taxon>Spermatophyta</taxon>
        <taxon>Magnoliopsida</taxon>
        <taxon>eudicotyledons</taxon>
        <taxon>Gunneridae</taxon>
        <taxon>Pentapetalae</taxon>
        <taxon>rosids</taxon>
        <taxon>malvids</taxon>
        <taxon>Brassicales</taxon>
        <taxon>Brassicaceae</taxon>
        <taxon>Camelineae</taxon>
        <taxon>Arabidopsis</taxon>
    </lineage>
</organism>
<dbReference type="AlphaFoldDB" id="A0A8T2CL03"/>
<dbReference type="NCBIfam" id="TIGR01557">
    <property type="entry name" value="myb_SHAQKYF"/>
    <property type="match status" value="1"/>
</dbReference>
<dbReference type="PANTHER" id="PTHR31499:SF62">
    <property type="entry name" value="MYB-CC TYPE TRANSCRIPTION FACTOR LHEQLE-CONTAINING DOMAIN-CONTAINING PROTEIN"/>
    <property type="match status" value="1"/>
</dbReference>
<keyword evidence="7" id="KW-0371">Homeobox</keyword>
<keyword evidence="3" id="KW-0804">Transcription</keyword>
<feature type="region of interest" description="Disordered" evidence="5">
    <location>
        <begin position="207"/>
        <end position="234"/>
    </location>
</feature>
<protein>
    <submittedName>
        <fullName evidence="7">Homeobox-like domain superfamily</fullName>
    </submittedName>
</protein>
<dbReference type="InterPro" id="IPR046955">
    <property type="entry name" value="PHR1-like"/>
</dbReference>
<evidence type="ECO:0000256" key="4">
    <source>
        <dbReference type="ARBA" id="ARBA00023242"/>
    </source>
</evidence>
<keyword evidence="4" id="KW-0539">Nucleus</keyword>
<dbReference type="GO" id="GO:0003700">
    <property type="term" value="F:DNA-binding transcription factor activity"/>
    <property type="evidence" value="ECO:0007669"/>
    <property type="project" value="InterPro"/>
</dbReference>
<comment type="subcellular location">
    <subcellularLocation>
        <location evidence="1">Nucleus</location>
    </subcellularLocation>
</comment>
<dbReference type="EMBL" id="JAEFBJ010000006">
    <property type="protein sequence ID" value="KAG7598213.1"/>
    <property type="molecule type" value="Genomic_DNA"/>
</dbReference>
<feature type="domain" description="MYB-CC type transcription factor LHEQLE-containing" evidence="6">
    <location>
        <begin position="109"/>
        <end position="156"/>
    </location>
</feature>
<dbReference type="PANTHER" id="PTHR31499">
    <property type="entry name" value="MYB FAMILY TRANSCRIPTION FACTOR PHL11"/>
    <property type="match status" value="1"/>
</dbReference>
<evidence type="ECO:0000256" key="1">
    <source>
        <dbReference type="ARBA" id="ARBA00004123"/>
    </source>
</evidence>
<reference evidence="7 8" key="1">
    <citation type="submission" date="2020-12" db="EMBL/GenBank/DDBJ databases">
        <title>Concerted genomic and epigenomic changes stabilize Arabidopsis allopolyploids.</title>
        <authorList>
            <person name="Chen Z."/>
        </authorList>
    </citation>
    <scope>NUCLEOTIDE SEQUENCE [LARGE SCALE GENOMIC DNA]</scope>
    <source>
        <strain evidence="7">As9502</strain>
        <tissue evidence="7">Leaf</tissue>
    </source>
</reference>
<dbReference type="InterPro" id="IPR025756">
    <property type="entry name" value="Myb_CC_LHEQLE"/>
</dbReference>
<keyword evidence="2" id="KW-0805">Transcription regulation</keyword>
<keyword evidence="7" id="KW-0238">DNA-binding</keyword>
<evidence type="ECO:0000256" key="3">
    <source>
        <dbReference type="ARBA" id="ARBA00023163"/>
    </source>
</evidence>
<dbReference type="GO" id="GO:0005634">
    <property type="term" value="C:nucleus"/>
    <property type="evidence" value="ECO:0007669"/>
    <property type="project" value="UniProtKB-SubCell"/>
</dbReference>
<feature type="compositionally biased region" description="Polar residues" evidence="5">
    <location>
        <begin position="221"/>
        <end position="234"/>
    </location>
</feature>
<dbReference type="GO" id="GO:0003677">
    <property type="term" value="F:DNA binding"/>
    <property type="evidence" value="ECO:0007669"/>
    <property type="project" value="UniProtKB-KW"/>
</dbReference>
<evidence type="ECO:0000256" key="2">
    <source>
        <dbReference type="ARBA" id="ARBA00023015"/>
    </source>
</evidence>
<dbReference type="Pfam" id="PF14379">
    <property type="entry name" value="Myb_CC_LHEQLE"/>
    <property type="match status" value="1"/>
</dbReference>